<feature type="compositionally biased region" description="Basic and acidic residues" evidence="8">
    <location>
        <begin position="401"/>
        <end position="417"/>
    </location>
</feature>
<protein>
    <submittedName>
        <fullName evidence="11">Uncharacterized protein LOC101852781</fullName>
    </submittedName>
</protein>
<evidence type="ECO:0000256" key="1">
    <source>
        <dbReference type="ARBA" id="ARBA00004123"/>
    </source>
</evidence>
<evidence type="ECO:0000256" key="4">
    <source>
        <dbReference type="ARBA" id="ARBA00022771"/>
    </source>
</evidence>
<feature type="domain" description="C2H2-type" evidence="9">
    <location>
        <begin position="877"/>
        <end position="900"/>
    </location>
</feature>
<feature type="compositionally biased region" description="Basic and acidic residues" evidence="8">
    <location>
        <begin position="714"/>
        <end position="731"/>
    </location>
</feature>
<comment type="subcellular location">
    <subcellularLocation>
        <location evidence="1">Nucleus</location>
    </subcellularLocation>
</comment>
<feature type="region of interest" description="Disordered" evidence="8">
    <location>
        <begin position="118"/>
        <end position="164"/>
    </location>
</feature>
<feature type="domain" description="C2H2-type" evidence="9">
    <location>
        <begin position="846"/>
        <end position="868"/>
    </location>
</feature>
<feature type="compositionally biased region" description="Polar residues" evidence="8">
    <location>
        <begin position="14"/>
        <end position="26"/>
    </location>
</feature>
<evidence type="ECO:0000313" key="11">
    <source>
        <dbReference type="RefSeq" id="XP_012940467.1"/>
    </source>
</evidence>
<dbReference type="Pfam" id="PF13912">
    <property type="entry name" value="zf-C2H2_6"/>
    <property type="match status" value="1"/>
</dbReference>
<feature type="domain" description="C2H2-type" evidence="9">
    <location>
        <begin position="931"/>
        <end position="958"/>
    </location>
</feature>
<proteinExistence type="predicted"/>
<evidence type="ECO:0000256" key="5">
    <source>
        <dbReference type="ARBA" id="ARBA00022833"/>
    </source>
</evidence>
<dbReference type="InterPro" id="IPR013087">
    <property type="entry name" value="Znf_C2H2_type"/>
</dbReference>
<dbReference type="PROSITE" id="PS00028">
    <property type="entry name" value="ZINC_FINGER_C2H2_1"/>
    <property type="match status" value="4"/>
</dbReference>
<feature type="compositionally biased region" description="Basic and acidic residues" evidence="8">
    <location>
        <begin position="564"/>
        <end position="597"/>
    </location>
</feature>
<keyword evidence="4 7" id="KW-0863">Zinc-finger</keyword>
<keyword evidence="10" id="KW-1185">Reference proteome</keyword>
<keyword evidence="2" id="KW-0479">Metal-binding</keyword>
<dbReference type="PANTHER" id="PTHR24388">
    <property type="entry name" value="ZINC FINGER PROTEIN"/>
    <property type="match status" value="1"/>
</dbReference>
<feature type="region of interest" description="Disordered" evidence="8">
    <location>
        <begin position="708"/>
        <end position="795"/>
    </location>
</feature>
<feature type="region of interest" description="Disordered" evidence="8">
    <location>
        <begin position="187"/>
        <end position="213"/>
    </location>
</feature>
<feature type="domain" description="C2H2-type" evidence="9">
    <location>
        <begin position="903"/>
        <end position="930"/>
    </location>
</feature>
<evidence type="ECO:0000259" key="9">
    <source>
        <dbReference type="PROSITE" id="PS50157"/>
    </source>
</evidence>
<feature type="domain" description="C2H2-type" evidence="9">
    <location>
        <begin position="959"/>
        <end position="978"/>
    </location>
</feature>
<dbReference type="RefSeq" id="XP_012940467.1">
    <property type="nucleotide sequence ID" value="XM_013085013.2"/>
</dbReference>
<dbReference type="GeneID" id="101852781"/>
<dbReference type="SMART" id="SM00355">
    <property type="entry name" value="ZnF_C2H2"/>
    <property type="match status" value="5"/>
</dbReference>
<feature type="region of interest" description="Disordered" evidence="8">
    <location>
        <begin position="396"/>
        <end position="438"/>
    </location>
</feature>
<dbReference type="InterPro" id="IPR036236">
    <property type="entry name" value="Znf_C2H2_sf"/>
</dbReference>
<keyword evidence="5" id="KW-0862">Zinc</keyword>
<accession>A0ABM1A461</accession>
<evidence type="ECO:0000256" key="2">
    <source>
        <dbReference type="ARBA" id="ARBA00022723"/>
    </source>
</evidence>
<feature type="compositionally biased region" description="Polar residues" evidence="8">
    <location>
        <begin position="121"/>
        <end position="132"/>
    </location>
</feature>
<dbReference type="InterPro" id="IPR050527">
    <property type="entry name" value="Snail/Krueppel_Znf"/>
</dbReference>
<organism evidence="10 11">
    <name type="scientific">Aplysia californica</name>
    <name type="common">California sea hare</name>
    <dbReference type="NCBI Taxonomy" id="6500"/>
    <lineage>
        <taxon>Eukaryota</taxon>
        <taxon>Metazoa</taxon>
        <taxon>Spiralia</taxon>
        <taxon>Lophotrochozoa</taxon>
        <taxon>Mollusca</taxon>
        <taxon>Gastropoda</taxon>
        <taxon>Heterobranchia</taxon>
        <taxon>Euthyneura</taxon>
        <taxon>Tectipleura</taxon>
        <taxon>Aplysiida</taxon>
        <taxon>Aplysioidea</taxon>
        <taxon>Aplysiidae</taxon>
        <taxon>Aplysia</taxon>
    </lineage>
</organism>
<dbReference type="PANTHER" id="PTHR24388:SF54">
    <property type="entry name" value="PROTEIN ESCARGOT"/>
    <property type="match status" value="1"/>
</dbReference>
<feature type="compositionally biased region" description="Polar residues" evidence="8">
    <location>
        <begin position="200"/>
        <end position="212"/>
    </location>
</feature>
<feature type="region of interest" description="Disordered" evidence="8">
    <location>
        <begin position="310"/>
        <end position="363"/>
    </location>
</feature>
<feature type="compositionally biased region" description="Basic and acidic residues" evidence="8">
    <location>
        <begin position="133"/>
        <end position="142"/>
    </location>
</feature>
<name>A0ABM1A461_APLCA</name>
<evidence type="ECO:0000256" key="6">
    <source>
        <dbReference type="ARBA" id="ARBA00023242"/>
    </source>
</evidence>
<keyword evidence="3" id="KW-0677">Repeat</keyword>
<evidence type="ECO:0000256" key="8">
    <source>
        <dbReference type="SAM" id="MobiDB-lite"/>
    </source>
</evidence>
<feature type="region of interest" description="Disordered" evidence="8">
    <location>
        <begin position="1"/>
        <end position="26"/>
    </location>
</feature>
<dbReference type="Pfam" id="PF00096">
    <property type="entry name" value="zf-C2H2"/>
    <property type="match status" value="3"/>
</dbReference>
<dbReference type="SUPFAM" id="SSF57667">
    <property type="entry name" value="beta-beta-alpha zinc fingers"/>
    <property type="match status" value="3"/>
</dbReference>
<dbReference type="PROSITE" id="PS51257">
    <property type="entry name" value="PROKAR_LIPOPROTEIN"/>
    <property type="match status" value="1"/>
</dbReference>
<dbReference type="PROSITE" id="PS50157">
    <property type="entry name" value="ZINC_FINGER_C2H2_2"/>
    <property type="match status" value="5"/>
</dbReference>
<evidence type="ECO:0000256" key="3">
    <source>
        <dbReference type="ARBA" id="ARBA00022737"/>
    </source>
</evidence>
<reference evidence="11" key="1">
    <citation type="submission" date="2025-08" db="UniProtKB">
        <authorList>
            <consortium name="RefSeq"/>
        </authorList>
    </citation>
    <scope>IDENTIFICATION</scope>
</reference>
<evidence type="ECO:0000256" key="7">
    <source>
        <dbReference type="PROSITE-ProRule" id="PRU00042"/>
    </source>
</evidence>
<feature type="compositionally biased region" description="Polar residues" evidence="8">
    <location>
        <begin position="426"/>
        <end position="438"/>
    </location>
</feature>
<evidence type="ECO:0000313" key="10">
    <source>
        <dbReference type="Proteomes" id="UP000694888"/>
    </source>
</evidence>
<feature type="compositionally biased region" description="Low complexity" evidence="8">
    <location>
        <begin position="750"/>
        <end position="780"/>
    </location>
</feature>
<dbReference type="Gene3D" id="3.30.160.60">
    <property type="entry name" value="Classic Zinc Finger"/>
    <property type="match status" value="4"/>
</dbReference>
<sequence length="986" mass="108484">MPKAFLIRARTRSETPATDSGPLTSSLTQSCVDSTSGYSTNHPIHADSVTSLKPLSTEEGFSTTRSQFLSVPTTPALNGCSMFVAPPCCHNHIDEVLPEGARISIGSSFVRGEGVIEEATSHQSSETDCQARNNERTTEEAPTRSVHATSKFSERLSPSTHKAMTSPPVRDFLWRPVSLMDDVISPKSQTSQVEKPVSPVVSSTMPDSTNDSVVVGCPKDDEDFVGARYSRKYNNNNNNINVHKQHTDRGTALKYGVTHDAAKAELFDVNENSVTKSLHSISTSHRRPNSTSPCIDSLRTSVTDDVIHVPARPSQHPRNVCLPPHSLASRRSDLSPGFRCDDSGYLSTPHSPARSVSPRGEDMSEQIVNYSKQKLHRQGSSTPGADRQNMLSSFPSLKRRSAAEKADCDTSHPEKLPKTNMYPTHVNKNNKSSSPTNANTYVVDKAIFGEEQFSVSNNVTSQENEECEERKSKEYKDRQMLLDLKQSAVHANNTVVKQELLPSKHENVCCKNGPSGREGMVRNARADKSPVVVDADSSVMEHWQTLTPKSEDRRAGTSPAGRSDCSDELSKVKVVGEKNADTFSEERMGDGKSREKTPPFLHRPQPNPLKVPDMFSHWASATPPSFPPHPALTGHYLRFLQQAQSLHPALQPALYSALGHASLSPYLLDPSFSMKRPFLPNSPFLLPPSALYLPPPIRSHNPVCFPTLPVQPETKPDSDIATTRHLDRRPELAIPNPSFHRSPFPFHKASSLSPSSSSSPLTSPNSITSSDSSISGNSSILTKHPSASPNYPIISAPTNATKTAIPTNSNNVSLSINNLFPRHHSQSQGSTKRRDKEGSILDPVRFNCDSCNKSYSTLSGLSKHKQFHCSTHVKKEFTCKHCDKTYVSLGALKMHIRTHTLPCKCHVCGKAFSRPWLLQGHIRTHTGEKPFRCTHCGRAFADRSNLRAHLQTHAEVKRYSCARCSKTFSRMSLLTKHEDSCSASSL</sequence>
<feature type="region of interest" description="Disordered" evidence="8">
    <location>
        <begin position="372"/>
        <end position="391"/>
    </location>
</feature>
<dbReference type="Proteomes" id="UP000694888">
    <property type="component" value="Unplaced"/>
</dbReference>
<feature type="region of interest" description="Disordered" evidence="8">
    <location>
        <begin position="544"/>
        <end position="606"/>
    </location>
</feature>
<keyword evidence="6" id="KW-0539">Nucleus</keyword>
<feature type="compositionally biased region" description="Polar residues" evidence="8">
    <location>
        <begin position="146"/>
        <end position="163"/>
    </location>
</feature>
<gene>
    <name evidence="11" type="primary">LOC101852781</name>
</gene>